<reference evidence="1" key="2">
    <citation type="submission" date="2020-05" db="EMBL/GenBank/DDBJ databases">
        <authorList>
            <person name="Kim H.-S."/>
            <person name="Proctor R.H."/>
            <person name="Brown D.W."/>
        </authorList>
    </citation>
    <scope>NUCLEOTIDE SEQUENCE</scope>
    <source>
        <strain evidence="1">NRRL 20472</strain>
    </source>
</reference>
<protein>
    <submittedName>
        <fullName evidence="1">Uncharacterized protein</fullName>
    </submittedName>
</protein>
<evidence type="ECO:0000313" key="1">
    <source>
        <dbReference type="EMBL" id="KAF4973353.1"/>
    </source>
</evidence>
<name>A0A8H4XFL8_9HYPO</name>
<dbReference type="AlphaFoldDB" id="A0A8H4XFL8"/>
<keyword evidence="2" id="KW-1185">Reference proteome</keyword>
<gene>
    <name evidence="1" type="ORF">FSARC_331</name>
</gene>
<comment type="caution">
    <text evidence="1">The sequence shown here is derived from an EMBL/GenBank/DDBJ whole genome shotgun (WGS) entry which is preliminary data.</text>
</comment>
<dbReference type="EMBL" id="JABEXW010000022">
    <property type="protein sequence ID" value="KAF4973353.1"/>
    <property type="molecule type" value="Genomic_DNA"/>
</dbReference>
<proteinExistence type="predicted"/>
<evidence type="ECO:0000313" key="2">
    <source>
        <dbReference type="Proteomes" id="UP000622797"/>
    </source>
</evidence>
<reference evidence="1" key="1">
    <citation type="journal article" date="2020" name="BMC Genomics">
        <title>Correction to: Identification and distribution of gene clusters required for synthesis of sphingolipid metabolism inhibitors in diverse species of the filamentous fungus Fusarium.</title>
        <authorList>
            <person name="Kim H.S."/>
            <person name="Lohmar J.M."/>
            <person name="Busman M."/>
            <person name="Brown D.W."/>
            <person name="Naumann T.A."/>
            <person name="Divon H.H."/>
            <person name="Lysoe E."/>
            <person name="Uhlig S."/>
            <person name="Proctor R.H."/>
        </authorList>
    </citation>
    <scope>NUCLEOTIDE SEQUENCE</scope>
    <source>
        <strain evidence="1">NRRL 20472</strain>
    </source>
</reference>
<dbReference type="Proteomes" id="UP000622797">
    <property type="component" value="Unassembled WGS sequence"/>
</dbReference>
<dbReference type="OrthoDB" id="5102541at2759"/>
<sequence>MRRILSSILANDTSGEALRVTFTITGLSDPSRRWQNPDTPPRKYKNLNDLFGEPENIHKFYRIITRVIMFIEDYITKATDPFPPRAYLGLPEMTSGNGRRFKCRLVDKRSILFTDLTSSERLRLLRGFLKYELVCRIYRAFSWCKSDYAVSLHEIVEKLLGRTQDRDRKVLASIHEYYRGVYGAIFAHCQASWLPDRMDTPSVKALGRWNDAEKASSPTKLGLLFPDNLFMDPDDSLTNQSISWSQDWQERYGEEATLWLLIHKFQLRVYRQRAWGLFDDERLYADPALNFPNMDDLDQLFQTTGGHLSAFERCCQRNRRRSQKWHDFYAGRIAERPLDDSEDEEYEQPLKDWTDSMPAFFGYSASRKLPFFWLADRMKNKYIIFGDISTAVHSDRNGSRPSTIGHGRVAQWQGV</sequence>
<accession>A0A8H4XFL8</accession>
<organism evidence="1 2">
    <name type="scientific">Fusarium sarcochroum</name>
    <dbReference type="NCBI Taxonomy" id="1208366"/>
    <lineage>
        <taxon>Eukaryota</taxon>
        <taxon>Fungi</taxon>
        <taxon>Dikarya</taxon>
        <taxon>Ascomycota</taxon>
        <taxon>Pezizomycotina</taxon>
        <taxon>Sordariomycetes</taxon>
        <taxon>Hypocreomycetidae</taxon>
        <taxon>Hypocreales</taxon>
        <taxon>Nectriaceae</taxon>
        <taxon>Fusarium</taxon>
        <taxon>Fusarium lateritium species complex</taxon>
    </lineage>
</organism>